<organism evidence="14 15">
    <name type="scientific">Mizuhopecten yessoensis</name>
    <name type="common">Japanese scallop</name>
    <name type="synonym">Patinopecten yessoensis</name>
    <dbReference type="NCBI Taxonomy" id="6573"/>
    <lineage>
        <taxon>Eukaryota</taxon>
        <taxon>Metazoa</taxon>
        <taxon>Spiralia</taxon>
        <taxon>Lophotrochozoa</taxon>
        <taxon>Mollusca</taxon>
        <taxon>Bivalvia</taxon>
        <taxon>Autobranchia</taxon>
        <taxon>Pteriomorphia</taxon>
        <taxon>Pectinida</taxon>
        <taxon>Pectinoidea</taxon>
        <taxon>Pectinidae</taxon>
        <taxon>Mizuhopecten</taxon>
    </lineage>
</organism>
<keyword evidence="6" id="KW-0851">Voltage-gated channel</keyword>
<dbReference type="PANTHER" id="PTHR11537">
    <property type="entry name" value="VOLTAGE-GATED POTASSIUM CHANNEL"/>
    <property type="match status" value="1"/>
</dbReference>
<evidence type="ECO:0000256" key="2">
    <source>
        <dbReference type="ARBA" id="ARBA00022448"/>
    </source>
</evidence>
<evidence type="ECO:0000256" key="7">
    <source>
        <dbReference type="ARBA" id="ARBA00022958"/>
    </source>
</evidence>
<keyword evidence="5" id="KW-0631">Potassium channel</keyword>
<dbReference type="InterPro" id="IPR003968">
    <property type="entry name" value="K_chnl_volt-dep_Kv"/>
</dbReference>
<dbReference type="EMBL" id="NEDP02004151">
    <property type="protein sequence ID" value="OWF46555.1"/>
    <property type="molecule type" value="Genomic_DNA"/>
</dbReference>
<evidence type="ECO:0000256" key="5">
    <source>
        <dbReference type="ARBA" id="ARBA00022826"/>
    </source>
</evidence>
<dbReference type="InterPro" id="IPR011333">
    <property type="entry name" value="SKP1/BTB/POZ_sf"/>
</dbReference>
<evidence type="ECO:0000256" key="8">
    <source>
        <dbReference type="ARBA" id="ARBA00022989"/>
    </source>
</evidence>
<keyword evidence="4 12" id="KW-0812">Transmembrane</keyword>
<evidence type="ECO:0000259" key="13">
    <source>
        <dbReference type="SMART" id="SM00225"/>
    </source>
</evidence>
<dbReference type="PRINTS" id="PR01491">
    <property type="entry name" value="KVCHANNEL"/>
</dbReference>
<evidence type="ECO:0000256" key="3">
    <source>
        <dbReference type="ARBA" id="ARBA00022538"/>
    </source>
</evidence>
<dbReference type="InterPro" id="IPR027359">
    <property type="entry name" value="Volt_channel_dom_sf"/>
</dbReference>
<dbReference type="GO" id="GO:0001508">
    <property type="term" value="P:action potential"/>
    <property type="evidence" value="ECO:0007669"/>
    <property type="project" value="TreeGrafter"/>
</dbReference>
<keyword evidence="9" id="KW-0406">Ion transport</keyword>
<dbReference type="PRINTS" id="PR01498">
    <property type="entry name" value="SHAWCHANNEL"/>
</dbReference>
<dbReference type="STRING" id="6573.A0A210QCW5"/>
<evidence type="ECO:0000256" key="11">
    <source>
        <dbReference type="ARBA" id="ARBA00023303"/>
    </source>
</evidence>
<dbReference type="SUPFAM" id="SSF54695">
    <property type="entry name" value="POZ domain"/>
    <property type="match status" value="1"/>
</dbReference>
<comment type="subcellular location">
    <subcellularLocation>
        <location evidence="1">Membrane</location>
        <topology evidence="1">Multi-pass membrane protein</topology>
    </subcellularLocation>
</comment>
<dbReference type="AlphaFoldDB" id="A0A210QCW5"/>
<dbReference type="Gene3D" id="3.30.710.10">
    <property type="entry name" value="Potassium Channel Kv1.1, Chain A"/>
    <property type="match status" value="1"/>
</dbReference>
<dbReference type="CDD" id="cd18317">
    <property type="entry name" value="BTB_POZ_Kv"/>
    <property type="match status" value="1"/>
</dbReference>
<feature type="transmembrane region" description="Helical" evidence="12">
    <location>
        <begin position="218"/>
        <end position="239"/>
    </location>
</feature>
<keyword evidence="2" id="KW-0813">Transport</keyword>
<feature type="transmembrane region" description="Helical" evidence="12">
    <location>
        <begin position="281"/>
        <end position="304"/>
    </location>
</feature>
<dbReference type="Gene3D" id="1.10.287.70">
    <property type="match status" value="1"/>
</dbReference>
<evidence type="ECO:0000313" key="14">
    <source>
        <dbReference type="EMBL" id="OWF46555.1"/>
    </source>
</evidence>
<dbReference type="GO" id="GO:0005249">
    <property type="term" value="F:voltage-gated potassium channel activity"/>
    <property type="evidence" value="ECO:0007669"/>
    <property type="project" value="InterPro"/>
</dbReference>
<evidence type="ECO:0000313" key="15">
    <source>
        <dbReference type="Proteomes" id="UP000242188"/>
    </source>
</evidence>
<dbReference type="GO" id="GO:0008076">
    <property type="term" value="C:voltage-gated potassium channel complex"/>
    <property type="evidence" value="ECO:0007669"/>
    <property type="project" value="InterPro"/>
</dbReference>
<keyword evidence="7" id="KW-0630">Potassium</keyword>
<dbReference type="SUPFAM" id="SSF81324">
    <property type="entry name" value="Voltage-gated potassium channels"/>
    <property type="match status" value="1"/>
</dbReference>
<dbReference type="InterPro" id="IPR003131">
    <property type="entry name" value="T1-type_BTB"/>
</dbReference>
<keyword evidence="10 12" id="KW-0472">Membrane</keyword>
<feature type="transmembrane region" description="Helical" evidence="12">
    <location>
        <begin position="356"/>
        <end position="373"/>
    </location>
</feature>
<protein>
    <submittedName>
        <fullName evidence="14">Potassium voltage-gated channel protein Shaw</fullName>
    </submittedName>
</protein>
<dbReference type="InterPro" id="IPR028325">
    <property type="entry name" value="VG_K_chnl"/>
</dbReference>
<dbReference type="FunFam" id="1.10.287.70:FF:000028">
    <property type="entry name" value="potassium voltage-gated channel subfamily D member 3"/>
    <property type="match status" value="1"/>
</dbReference>
<reference evidence="14 15" key="1">
    <citation type="journal article" date="2017" name="Nat. Ecol. Evol.">
        <title>Scallop genome provides insights into evolution of bilaterian karyotype and development.</title>
        <authorList>
            <person name="Wang S."/>
            <person name="Zhang J."/>
            <person name="Jiao W."/>
            <person name="Li J."/>
            <person name="Xun X."/>
            <person name="Sun Y."/>
            <person name="Guo X."/>
            <person name="Huan P."/>
            <person name="Dong B."/>
            <person name="Zhang L."/>
            <person name="Hu X."/>
            <person name="Sun X."/>
            <person name="Wang J."/>
            <person name="Zhao C."/>
            <person name="Wang Y."/>
            <person name="Wang D."/>
            <person name="Huang X."/>
            <person name="Wang R."/>
            <person name="Lv J."/>
            <person name="Li Y."/>
            <person name="Zhang Z."/>
            <person name="Liu B."/>
            <person name="Lu W."/>
            <person name="Hui Y."/>
            <person name="Liang J."/>
            <person name="Zhou Z."/>
            <person name="Hou R."/>
            <person name="Li X."/>
            <person name="Liu Y."/>
            <person name="Li H."/>
            <person name="Ning X."/>
            <person name="Lin Y."/>
            <person name="Zhao L."/>
            <person name="Xing Q."/>
            <person name="Dou J."/>
            <person name="Li Y."/>
            <person name="Mao J."/>
            <person name="Guo H."/>
            <person name="Dou H."/>
            <person name="Li T."/>
            <person name="Mu C."/>
            <person name="Jiang W."/>
            <person name="Fu Q."/>
            <person name="Fu X."/>
            <person name="Miao Y."/>
            <person name="Liu J."/>
            <person name="Yu Q."/>
            <person name="Li R."/>
            <person name="Liao H."/>
            <person name="Li X."/>
            <person name="Kong Y."/>
            <person name="Jiang Z."/>
            <person name="Chourrout D."/>
            <person name="Li R."/>
            <person name="Bao Z."/>
        </authorList>
    </citation>
    <scope>NUCLEOTIDE SEQUENCE [LARGE SCALE GENOMIC DNA]</scope>
    <source>
        <strain evidence="14 15">PY_sf001</strain>
    </source>
</reference>
<evidence type="ECO:0000256" key="1">
    <source>
        <dbReference type="ARBA" id="ARBA00004141"/>
    </source>
</evidence>
<dbReference type="Pfam" id="PF02214">
    <property type="entry name" value="BTB_2"/>
    <property type="match status" value="1"/>
</dbReference>
<feature type="domain" description="BTB" evidence="13">
    <location>
        <begin position="2"/>
        <end position="101"/>
    </location>
</feature>
<gene>
    <name evidence="14" type="ORF">KP79_PYT16062</name>
</gene>
<dbReference type="OrthoDB" id="10025005at2759"/>
<evidence type="ECO:0000256" key="12">
    <source>
        <dbReference type="SAM" id="Phobius"/>
    </source>
</evidence>
<dbReference type="Proteomes" id="UP000242188">
    <property type="component" value="Unassembled WGS sequence"/>
</dbReference>
<feature type="transmembrane region" description="Helical" evidence="12">
    <location>
        <begin position="385"/>
        <end position="405"/>
    </location>
</feature>
<feature type="transmembrane region" description="Helical" evidence="12">
    <location>
        <begin position="158"/>
        <end position="179"/>
    </location>
</feature>
<dbReference type="Pfam" id="PF00520">
    <property type="entry name" value="Ion_trans"/>
    <property type="match status" value="1"/>
</dbReference>
<feature type="transmembrane region" description="Helical" evidence="12">
    <location>
        <begin position="251"/>
        <end position="269"/>
    </location>
</feature>
<accession>A0A210QCW5</accession>
<evidence type="ECO:0000256" key="9">
    <source>
        <dbReference type="ARBA" id="ARBA00023065"/>
    </source>
</evidence>
<dbReference type="InterPro" id="IPR005821">
    <property type="entry name" value="Ion_trans_dom"/>
</dbReference>
<dbReference type="PRINTS" id="PR00169">
    <property type="entry name" value="KCHANNEL"/>
</dbReference>
<dbReference type="SMART" id="SM00225">
    <property type="entry name" value="BTB"/>
    <property type="match status" value="1"/>
</dbReference>
<feature type="transmembrane region" description="Helical" evidence="12">
    <location>
        <begin position="324"/>
        <end position="344"/>
    </location>
</feature>
<keyword evidence="3" id="KW-0633">Potassium transport</keyword>
<keyword evidence="8 12" id="KW-1133">Transmembrane helix</keyword>
<dbReference type="InterPro" id="IPR003974">
    <property type="entry name" value="K_chnl_volt-dep_Kv3"/>
</dbReference>
<dbReference type="Gene3D" id="1.20.120.350">
    <property type="entry name" value="Voltage-gated potassium channels. Chain C"/>
    <property type="match status" value="1"/>
</dbReference>
<name>A0A210QCW5_MIZYE</name>
<sequence>MERVMLNVGGRMFETTYATLHTQPETRLGKLSMDSNEYCEETKQFFFDRNPDFFNSLLDFYRTGELHLPSCYCGASLRHELSFWELQEEDLSECCLQVYYKYDNDKETMKTLEASVSVRDLDYTDKECAASTFVCVKRAIWLFLDQPKSSFLAKMFNFLYFFVVVVSILMFLFGSHPWFRYDRDFSGHDNDTIVYWLAEENWENPKERLATVTEVYPALLYIERTCMFFFTAELVLHFLTSPNKNRFFGSWMNAFDTVLVIIMLIVFGMETRLEVVISSRAGAIAYLLFKSSIICRLFRLFRLVNQYSALRILFATLRSSLKELVLLLALFLMSVTIFAGFVYYAEFEEPTTFPDLFVAIWWAVITMTTVGYGDQYPKTHAGRAVGVCCAMCGLLILSMPIAIVASNFNDFHLRNKDRERFLLRKQKRTKKSSVSPVSLKKKACSMASLVGKINATDDDNGGNELRDFHHT</sequence>
<evidence type="ECO:0000256" key="4">
    <source>
        <dbReference type="ARBA" id="ARBA00022692"/>
    </source>
</evidence>
<evidence type="ECO:0000256" key="10">
    <source>
        <dbReference type="ARBA" id="ARBA00023136"/>
    </source>
</evidence>
<dbReference type="GO" id="GO:0051260">
    <property type="term" value="P:protein homooligomerization"/>
    <property type="evidence" value="ECO:0007669"/>
    <property type="project" value="InterPro"/>
</dbReference>
<evidence type="ECO:0000256" key="6">
    <source>
        <dbReference type="ARBA" id="ARBA00022882"/>
    </source>
</evidence>
<dbReference type="PANTHER" id="PTHR11537:SF254">
    <property type="entry name" value="POTASSIUM VOLTAGE-GATED CHANNEL PROTEIN SHAB"/>
    <property type="match status" value="1"/>
</dbReference>
<proteinExistence type="predicted"/>
<dbReference type="InterPro" id="IPR000210">
    <property type="entry name" value="BTB/POZ_dom"/>
</dbReference>
<keyword evidence="11" id="KW-0407">Ion channel</keyword>
<keyword evidence="15" id="KW-1185">Reference proteome</keyword>
<comment type="caution">
    <text evidence="14">The sequence shown here is derived from an EMBL/GenBank/DDBJ whole genome shotgun (WGS) entry which is preliminary data.</text>
</comment>